<keyword evidence="5" id="KW-1185">Reference proteome</keyword>
<dbReference type="WBParaSite" id="SCUD_0002098601-mRNA-1">
    <property type="protein sequence ID" value="SCUD_0002098601-mRNA-1"/>
    <property type="gene ID" value="SCUD_0002098601"/>
</dbReference>
<dbReference type="InterPro" id="IPR011990">
    <property type="entry name" value="TPR-like_helical_dom_sf"/>
</dbReference>
<dbReference type="AlphaFoldDB" id="A0A183L0Y4"/>
<accession>A0A183L0Y4</accession>
<dbReference type="STRING" id="6186.A0A183L0Y4"/>
<dbReference type="GO" id="GO:0009267">
    <property type="term" value="P:cellular response to starvation"/>
    <property type="evidence" value="ECO:0007669"/>
    <property type="project" value="TreeGrafter"/>
</dbReference>
<evidence type="ECO:0000313" key="5">
    <source>
        <dbReference type="Proteomes" id="UP000279833"/>
    </source>
</evidence>
<reference evidence="4 5" key="2">
    <citation type="submission" date="2018-11" db="EMBL/GenBank/DDBJ databases">
        <authorList>
            <consortium name="Pathogen Informatics"/>
        </authorList>
    </citation>
    <scope>NUCLEOTIDE SEQUENCE [LARGE SCALE GENOMIC DNA]</scope>
    <source>
        <strain evidence="4">Dakar</strain>
        <strain evidence="5">Dakar, Senegal</strain>
    </source>
</reference>
<proteinExistence type="predicted"/>
<dbReference type="Proteomes" id="UP000279833">
    <property type="component" value="Unassembled WGS sequence"/>
</dbReference>
<keyword evidence="1" id="KW-0813">Transport</keyword>
<evidence type="ECO:0000256" key="3">
    <source>
        <dbReference type="PROSITE-ProRule" id="PRU01006"/>
    </source>
</evidence>
<dbReference type="PROSITE" id="PS50236">
    <property type="entry name" value="CHCR"/>
    <property type="match status" value="1"/>
</dbReference>
<dbReference type="Pfam" id="PF23556">
    <property type="entry name" value="TPR_Vps41"/>
    <property type="match status" value="1"/>
</dbReference>
<reference evidence="6" key="1">
    <citation type="submission" date="2016-06" db="UniProtKB">
        <authorList>
            <consortium name="WormBaseParasite"/>
        </authorList>
    </citation>
    <scope>IDENTIFICATION</scope>
</reference>
<evidence type="ECO:0000313" key="6">
    <source>
        <dbReference type="WBParaSite" id="SCUD_0002098601-mRNA-1"/>
    </source>
</evidence>
<dbReference type="InterPro" id="IPR045111">
    <property type="entry name" value="Vps41/Vps8"/>
</dbReference>
<evidence type="ECO:0000313" key="4">
    <source>
        <dbReference type="EMBL" id="VDP73961.1"/>
    </source>
</evidence>
<organism evidence="6">
    <name type="scientific">Schistosoma curassoni</name>
    <dbReference type="NCBI Taxonomy" id="6186"/>
    <lineage>
        <taxon>Eukaryota</taxon>
        <taxon>Metazoa</taxon>
        <taxon>Spiralia</taxon>
        <taxon>Lophotrochozoa</taxon>
        <taxon>Platyhelminthes</taxon>
        <taxon>Trematoda</taxon>
        <taxon>Digenea</taxon>
        <taxon>Strigeidida</taxon>
        <taxon>Schistosomatoidea</taxon>
        <taxon>Schistosomatidae</taxon>
        <taxon>Schistosoma</taxon>
    </lineage>
</organism>
<dbReference type="InterPro" id="IPR016024">
    <property type="entry name" value="ARM-type_fold"/>
</dbReference>
<name>A0A183L0Y4_9TREM</name>
<dbReference type="PANTHER" id="PTHR12616">
    <property type="entry name" value="VACUOLAR PROTEIN SORTING VPS41"/>
    <property type="match status" value="1"/>
</dbReference>
<protein>
    <submittedName>
        <fullName evidence="6">Mic1 domain-containing protein</fullName>
    </submittedName>
</protein>
<evidence type="ECO:0000256" key="1">
    <source>
        <dbReference type="ARBA" id="ARBA00022448"/>
    </source>
</evidence>
<keyword evidence="2" id="KW-0653">Protein transport</keyword>
<dbReference type="GO" id="GO:0005770">
    <property type="term" value="C:late endosome"/>
    <property type="evidence" value="ECO:0007669"/>
    <property type="project" value="TreeGrafter"/>
</dbReference>
<dbReference type="PANTHER" id="PTHR12616:SF1">
    <property type="entry name" value="VACUOLAR PROTEIN SORTING-ASSOCIATED PROTEIN 41 HOMOLOG"/>
    <property type="match status" value="1"/>
</dbReference>
<sequence length="179" mass="21030">MGSFEQAINILVRLRDPEVFTLVKCNIVKLKDRRLVDILKDHLIYFMELNTTKAINMLMDHIDQVSVNQFIILCLHMIDYVVNQLNSDSMLLYQFLDSVYYRYPQIIGPYLTLLISLYIKYCRSKLLPLLKSTDRYPLSEALSLCERAKLVPETVYLLTRVGRRHDALQLIMTRVGNHF</sequence>
<dbReference type="Gene3D" id="1.25.40.10">
    <property type="entry name" value="Tetratricopeptide repeat domain"/>
    <property type="match status" value="1"/>
</dbReference>
<evidence type="ECO:0000256" key="2">
    <source>
        <dbReference type="ARBA" id="ARBA00022927"/>
    </source>
</evidence>
<dbReference type="EMBL" id="UZAK01045462">
    <property type="protein sequence ID" value="VDP73961.1"/>
    <property type="molecule type" value="Genomic_DNA"/>
</dbReference>
<dbReference type="GO" id="GO:0034058">
    <property type="term" value="P:endosomal vesicle fusion"/>
    <property type="evidence" value="ECO:0007669"/>
    <property type="project" value="TreeGrafter"/>
</dbReference>
<gene>
    <name evidence="4" type="ORF">SCUD_LOCUS20983</name>
</gene>
<dbReference type="GO" id="GO:0016236">
    <property type="term" value="P:macroautophagy"/>
    <property type="evidence" value="ECO:0007669"/>
    <property type="project" value="TreeGrafter"/>
</dbReference>
<dbReference type="SUPFAM" id="SSF48371">
    <property type="entry name" value="ARM repeat"/>
    <property type="match status" value="1"/>
</dbReference>
<dbReference type="GO" id="GO:0030897">
    <property type="term" value="C:HOPS complex"/>
    <property type="evidence" value="ECO:0007669"/>
    <property type="project" value="TreeGrafter"/>
</dbReference>
<feature type="repeat" description="CHCR" evidence="3">
    <location>
        <begin position="58"/>
        <end position="179"/>
    </location>
</feature>
<dbReference type="GO" id="GO:0006623">
    <property type="term" value="P:protein targeting to vacuole"/>
    <property type="evidence" value="ECO:0007669"/>
    <property type="project" value="InterPro"/>
</dbReference>
<dbReference type="InterPro" id="IPR000547">
    <property type="entry name" value="Clathrin_H-chain/VPS_repeat"/>
</dbReference>